<dbReference type="AlphaFoldDB" id="V7HVN9"/>
<comment type="caution">
    <text evidence="1">The sequence shown here is derived from an EMBL/GenBank/DDBJ whole genome shotgun (WGS) entry which is preliminary data.</text>
</comment>
<reference evidence="1 2" key="1">
    <citation type="journal article" date="2007" name="Proc. Natl. Acad. Sci. U.S.A.">
        <title>Characterization of a marine gammaproteobacterium capable of aerobic anoxygenic photosynthesis.</title>
        <authorList>
            <person name="Fuchs B.M."/>
            <person name="Spring S."/>
            <person name="Teeling H."/>
            <person name="Quast C."/>
            <person name="Wulf J."/>
            <person name="Schattenhofer M."/>
            <person name="Yan S."/>
            <person name="Ferriera S."/>
            <person name="Johnson J."/>
            <person name="Glockner F.O."/>
            <person name="Amann R."/>
        </authorList>
    </citation>
    <scope>NUCLEOTIDE SEQUENCE [LARGE SCALE GENOMIC DNA]</scope>
    <source>
        <strain evidence="1">KT71</strain>
    </source>
</reference>
<organism evidence="1 2">
    <name type="scientific">Congregibacter litoralis KT71</name>
    <dbReference type="NCBI Taxonomy" id="314285"/>
    <lineage>
        <taxon>Bacteria</taxon>
        <taxon>Pseudomonadati</taxon>
        <taxon>Pseudomonadota</taxon>
        <taxon>Gammaproteobacteria</taxon>
        <taxon>Cellvibrionales</taxon>
        <taxon>Halieaceae</taxon>
        <taxon>Congregibacter</taxon>
    </lineage>
</organism>
<protein>
    <submittedName>
        <fullName evidence="1">Uncharacterized protein</fullName>
    </submittedName>
</protein>
<gene>
    <name evidence="1" type="ORF">KT71_002052</name>
</gene>
<keyword evidence="2" id="KW-1185">Reference proteome</keyword>
<dbReference type="EMBL" id="AAOA02000001">
    <property type="protein sequence ID" value="ESZ89415.1"/>
    <property type="molecule type" value="Genomic_DNA"/>
</dbReference>
<proteinExistence type="predicted"/>
<accession>V7HVN9</accession>
<evidence type="ECO:0000313" key="2">
    <source>
        <dbReference type="Proteomes" id="UP000019205"/>
    </source>
</evidence>
<reference evidence="1 2" key="2">
    <citation type="journal article" date="2009" name="PLoS ONE">
        <title>The photosynthetic apparatus and its regulation in the aerobic gammaproteobacterium Congregibacter litoralis gen. nov., sp. nov.</title>
        <authorList>
            <person name="Spring S."/>
            <person name="Lunsdorf H."/>
            <person name="Fuchs B.M."/>
            <person name="Tindall B.J."/>
        </authorList>
    </citation>
    <scope>NUCLEOTIDE SEQUENCE [LARGE SCALE GENOMIC DNA]</scope>
    <source>
        <strain evidence="1">KT71</strain>
    </source>
</reference>
<evidence type="ECO:0000313" key="1">
    <source>
        <dbReference type="EMBL" id="ESZ89415.1"/>
    </source>
</evidence>
<sequence>MVILPHAKDRLEVFWVIAKDRSRLRAGMVL</sequence>
<name>V7HVN9_9GAMM</name>
<dbReference type="Proteomes" id="UP000019205">
    <property type="component" value="Chromosome"/>
</dbReference>
<dbReference type="HOGENOM" id="CLU_3402986_0_0_6"/>